<feature type="compositionally biased region" description="Basic and acidic residues" evidence="1">
    <location>
        <begin position="49"/>
        <end position="62"/>
    </location>
</feature>
<accession>A0A6G0Z1J7</accession>
<sequence>MRDGSRLENAEPRIPYMAGPVSVVMALLRCRSLRVTPGQRSPRRFHRRATTDRRARAHDRGQGTRKMPTGTSG</sequence>
<dbReference type="EMBL" id="VUJU01001732">
    <property type="protein sequence ID" value="KAF0764049.1"/>
    <property type="molecule type" value="Genomic_DNA"/>
</dbReference>
<feature type="region of interest" description="Disordered" evidence="1">
    <location>
        <begin position="37"/>
        <end position="73"/>
    </location>
</feature>
<dbReference type="AlphaFoldDB" id="A0A6G0Z1J7"/>
<reference evidence="2 3" key="1">
    <citation type="submission" date="2019-08" db="EMBL/GenBank/DDBJ databases">
        <title>Whole genome of Aphis craccivora.</title>
        <authorList>
            <person name="Voronova N.V."/>
            <person name="Shulinski R.S."/>
            <person name="Bandarenka Y.V."/>
            <person name="Zhorov D.G."/>
            <person name="Warner D."/>
        </authorList>
    </citation>
    <scope>NUCLEOTIDE SEQUENCE [LARGE SCALE GENOMIC DNA]</scope>
    <source>
        <strain evidence="2">180601</strain>
        <tissue evidence="2">Whole Body</tissue>
    </source>
</reference>
<dbReference type="Proteomes" id="UP000478052">
    <property type="component" value="Unassembled WGS sequence"/>
</dbReference>
<gene>
    <name evidence="2" type="ORF">FWK35_00019900</name>
</gene>
<keyword evidence="3" id="KW-1185">Reference proteome</keyword>
<proteinExistence type="predicted"/>
<evidence type="ECO:0000313" key="2">
    <source>
        <dbReference type="EMBL" id="KAF0764049.1"/>
    </source>
</evidence>
<name>A0A6G0Z1J7_APHCR</name>
<organism evidence="2 3">
    <name type="scientific">Aphis craccivora</name>
    <name type="common">Cowpea aphid</name>
    <dbReference type="NCBI Taxonomy" id="307492"/>
    <lineage>
        <taxon>Eukaryota</taxon>
        <taxon>Metazoa</taxon>
        <taxon>Ecdysozoa</taxon>
        <taxon>Arthropoda</taxon>
        <taxon>Hexapoda</taxon>
        <taxon>Insecta</taxon>
        <taxon>Pterygota</taxon>
        <taxon>Neoptera</taxon>
        <taxon>Paraneoptera</taxon>
        <taxon>Hemiptera</taxon>
        <taxon>Sternorrhyncha</taxon>
        <taxon>Aphidomorpha</taxon>
        <taxon>Aphidoidea</taxon>
        <taxon>Aphididae</taxon>
        <taxon>Aphidini</taxon>
        <taxon>Aphis</taxon>
        <taxon>Aphis</taxon>
    </lineage>
</organism>
<comment type="caution">
    <text evidence="2">The sequence shown here is derived from an EMBL/GenBank/DDBJ whole genome shotgun (WGS) entry which is preliminary data.</text>
</comment>
<evidence type="ECO:0000256" key="1">
    <source>
        <dbReference type="SAM" id="MobiDB-lite"/>
    </source>
</evidence>
<protein>
    <submittedName>
        <fullName evidence="2">Uncharacterized protein</fullName>
    </submittedName>
</protein>
<evidence type="ECO:0000313" key="3">
    <source>
        <dbReference type="Proteomes" id="UP000478052"/>
    </source>
</evidence>